<dbReference type="AlphaFoldDB" id="A0A2M8MC33"/>
<keyword evidence="4" id="KW-1185">Reference proteome</keyword>
<dbReference type="EMBL" id="PGGW01000038">
    <property type="protein sequence ID" value="PJE97979.1"/>
    <property type="molecule type" value="Genomic_DNA"/>
</dbReference>
<gene>
    <name evidence="3" type="ORF">CUT44_01620</name>
    <name evidence="2" type="ORF">CUT44_09880</name>
</gene>
<accession>A0A2M8MC33</accession>
<feature type="region of interest" description="Disordered" evidence="1">
    <location>
        <begin position="50"/>
        <end position="70"/>
    </location>
</feature>
<evidence type="ECO:0000313" key="4">
    <source>
        <dbReference type="Proteomes" id="UP000230407"/>
    </source>
</evidence>
<organism evidence="3 4">
    <name type="scientific">Streptomyces carminius</name>
    <dbReference type="NCBI Taxonomy" id="2665496"/>
    <lineage>
        <taxon>Bacteria</taxon>
        <taxon>Bacillati</taxon>
        <taxon>Actinomycetota</taxon>
        <taxon>Actinomycetes</taxon>
        <taxon>Kitasatosporales</taxon>
        <taxon>Streptomycetaceae</taxon>
        <taxon>Streptomyces</taxon>
    </lineage>
</organism>
<feature type="compositionally biased region" description="Basic and acidic residues" evidence="1">
    <location>
        <begin position="56"/>
        <end position="70"/>
    </location>
</feature>
<name>A0A2M8MC33_9ACTN</name>
<proteinExistence type="predicted"/>
<evidence type="ECO:0000313" key="2">
    <source>
        <dbReference type="EMBL" id="PJE97979.1"/>
    </source>
</evidence>
<protein>
    <submittedName>
        <fullName evidence="3">Uncharacterized protein</fullName>
    </submittedName>
</protein>
<reference evidence="3 4" key="1">
    <citation type="submission" date="2017-11" db="EMBL/GenBank/DDBJ databases">
        <title>Streptomyces carmine sp. nov., a novel actinomycete isolated from Sophora alopecuroides in Xinjiang, China.</title>
        <authorList>
            <person name="Wang Y."/>
            <person name="Luo X."/>
            <person name="Wan C."/>
            <person name="Zhang L."/>
        </authorList>
    </citation>
    <scope>NUCLEOTIDE SEQUENCE [LARGE SCALE GENOMIC DNA]</scope>
    <source>
        <strain evidence="3 4">TRM SA0054</strain>
    </source>
</reference>
<evidence type="ECO:0000313" key="3">
    <source>
        <dbReference type="EMBL" id="PJF01805.1"/>
    </source>
</evidence>
<comment type="caution">
    <text evidence="3">The sequence shown here is derived from an EMBL/GenBank/DDBJ whole genome shotgun (WGS) entry which is preliminary data.</text>
</comment>
<dbReference type="EMBL" id="PGGW01000008">
    <property type="protein sequence ID" value="PJF01805.1"/>
    <property type="molecule type" value="Genomic_DNA"/>
</dbReference>
<sequence>MTIARSGVQVGTMSTVQNEESASLVEIELPDCTASDAAAVFAVLRSAFPRSPQLGDGREQDGGGGGEKRKFWVGTVDVSTHGEVDCALELKESTEADISGSPDSVRQVQETLSGYYDVTAEPRVSGDQEVEVRLRLTQR</sequence>
<evidence type="ECO:0000256" key="1">
    <source>
        <dbReference type="SAM" id="MobiDB-lite"/>
    </source>
</evidence>
<dbReference type="Proteomes" id="UP000230407">
    <property type="component" value="Unassembled WGS sequence"/>
</dbReference>